<dbReference type="SUPFAM" id="SSF57701">
    <property type="entry name" value="Zn2/Cys6 DNA-binding domain"/>
    <property type="match status" value="1"/>
</dbReference>
<keyword evidence="1" id="KW-0479">Metal-binding</keyword>
<dbReference type="Pfam" id="PF00172">
    <property type="entry name" value="Zn_clus"/>
    <property type="match status" value="1"/>
</dbReference>
<dbReference type="Pfam" id="PF04082">
    <property type="entry name" value="Fungal_trans"/>
    <property type="match status" value="1"/>
</dbReference>
<dbReference type="InterPro" id="IPR001138">
    <property type="entry name" value="Zn2Cys6_DnaBD"/>
</dbReference>
<organism evidence="5">
    <name type="scientific">Bionectria ochroleuca</name>
    <name type="common">Gliocladium roseum</name>
    <dbReference type="NCBI Taxonomy" id="29856"/>
    <lineage>
        <taxon>Eukaryota</taxon>
        <taxon>Fungi</taxon>
        <taxon>Dikarya</taxon>
        <taxon>Ascomycota</taxon>
        <taxon>Pezizomycotina</taxon>
        <taxon>Sordariomycetes</taxon>
        <taxon>Hypocreomycetidae</taxon>
        <taxon>Hypocreales</taxon>
        <taxon>Bionectriaceae</taxon>
        <taxon>Clonostachys</taxon>
    </lineage>
</organism>
<proteinExistence type="predicted"/>
<dbReference type="SMART" id="SM00066">
    <property type="entry name" value="GAL4"/>
    <property type="match status" value="1"/>
</dbReference>
<dbReference type="PANTHER" id="PTHR47785">
    <property type="entry name" value="ZN(II)2CYS6 TRANSCRIPTION FACTOR (EUROFUNG)-RELATED-RELATED"/>
    <property type="match status" value="1"/>
</dbReference>
<dbReference type="PANTHER" id="PTHR47785:SF5">
    <property type="entry name" value="ZN(II)2CYS6 TRANSCRIPTION FACTOR (EUROFUNG)"/>
    <property type="match status" value="1"/>
</dbReference>
<dbReference type="GO" id="GO:0006351">
    <property type="term" value="P:DNA-templated transcription"/>
    <property type="evidence" value="ECO:0007669"/>
    <property type="project" value="InterPro"/>
</dbReference>
<gene>
    <name evidence="5" type="ORF">BN869_000012925_1</name>
</gene>
<dbReference type="CDD" id="cd12148">
    <property type="entry name" value="fungal_TF_MHR"/>
    <property type="match status" value="1"/>
</dbReference>
<evidence type="ECO:0000259" key="4">
    <source>
        <dbReference type="PROSITE" id="PS50048"/>
    </source>
</evidence>
<accession>A0A0B7KN74</accession>
<protein>
    <recommendedName>
        <fullName evidence="4">Zn(2)-C6 fungal-type domain-containing protein</fullName>
    </recommendedName>
</protein>
<reference evidence="5" key="1">
    <citation type="submission" date="2015-01" db="EMBL/GenBank/DDBJ databases">
        <authorList>
            <person name="Durling Mikael"/>
        </authorList>
    </citation>
    <scope>NUCLEOTIDE SEQUENCE</scope>
</reference>
<dbReference type="AlphaFoldDB" id="A0A0B7KN74"/>
<dbReference type="EMBL" id="CDPU01000077">
    <property type="protein sequence ID" value="CEO56867.1"/>
    <property type="molecule type" value="Genomic_DNA"/>
</dbReference>
<dbReference type="Gene3D" id="4.10.240.10">
    <property type="entry name" value="Zn(2)-C6 fungal-type DNA-binding domain"/>
    <property type="match status" value="1"/>
</dbReference>
<evidence type="ECO:0000313" key="5">
    <source>
        <dbReference type="EMBL" id="CEO56867.1"/>
    </source>
</evidence>
<name>A0A0B7KN74_BIOOC</name>
<dbReference type="PROSITE" id="PS00463">
    <property type="entry name" value="ZN2_CY6_FUNGAL_1"/>
    <property type="match status" value="1"/>
</dbReference>
<dbReference type="PROSITE" id="PS50048">
    <property type="entry name" value="ZN2_CY6_FUNGAL_2"/>
    <property type="match status" value="1"/>
</dbReference>
<keyword evidence="2" id="KW-0539">Nucleus</keyword>
<evidence type="ECO:0000256" key="1">
    <source>
        <dbReference type="ARBA" id="ARBA00022723"/>
    </source>
</evidence>
<dbReference type="InterPro" id="IPR036864">
    <property type="entry name" value="Zn2-C6_fun-type_DNA-bd_sf"/>
</dbReference>
<dbReference type="GO" id="GO:0000981">
    <property type="term" value="F:DNA-binding transcription factor activity, RNA polymerase II-specific"/>
    <property type="evidence" value="ECO:0007669"/>
    <property type="project" value="InterPro"/>
</dbReference>
<feature type="domain" description="Zn(2)-C6 fungal-type" evidence="4">
    <location>
        <begin position="76"/>
        <end position="106"/>
    </location>
</feature>
<sequence length="686" mass="77436">MAHHAEQSSSPNRRVVGSELEPVPALADETRSEIPSSTLLERENLNESPTRPHRKRPRGESSRTAVAYSRKRAVAACRNCRVRKIKCNNSRPTCGSCLSSHAQCDYEDSQDHSAFDPASLLILDRLQQVLSKLDDFPSGHSCSLPVQAQEPEMFSASPNTQPSQPIYDSEDAHGTYDDQKIPCTKASPDSILQWPIFEGQFPLNYIIDGVFLAEMPEDMDMDASGNGEVSKGTQPRQAFHMRGVAINEDATTGLVQRFLDLVHIKNPILDPDTLWSYVRHVTEDGFQWDPPSCLVLLACALGSVSEEYGITPSLRTYQNSLEERKHDLNVGEKYFNLAQRRLGLLGKGILTPQCHFLAGVYLMYTQRPLSAWSEFDSASKSYHIYLQCRSRQPSHPCDDSPHGKRRRGLEQRLYWSCYKSECELRSQIELPNSSLADFQYPDLLPSPPELPVSHSDEDGEGFLRPHGSPAKMKALDSQKQHEQSWFYYLTEITLRRITNRVLNMLYSNDSHGLTEASIPIMVKAVNEIEQQLQQWHAGLPAPIQYTEGVMPDEELPCMVHGRVLEIKFCLFRPFLEYAIHQPQGLASQHLIGPYIEKAIWASLMILRCINTLHRHHGTWFGLRICTAASLALLGAVKCGKTDVPQGWQDDIRGVIEVFRYWEAESPGLSRALEVIEAIMDTIRARV</sequence>
<dbReference type="InterPro" id="IPR053181">
    <property type="entry name" value="EcdB-like_regulator"/>
</dbReference>
<dbReference type="CDD" id="cd00067">
    <property type="entry name" value="GAL4"/>
    <property type="match status" value="1"/>
</dbReference>
<feature type="region of interest" description="Disordered" evidence="3">
    <location>
        <begin position="1"/>
        <end position="67"/>
    </location>
</feature>
<evidence type="ECO:0000256" key="3">
    <source>
        <dbReference type="SAM" id="MobiDB-lite"/>
    </source>
</evidence>
<evidence type="ECO:0000256" key="2">
    <source>
        <dbReference type="ARBA" id="ARBA00023242"/>
    </source>
</evidence>
<dbReference type="InterPro" id="IPR007219">
    <property type="entry name" value="XnlR_reg_dom"/>
</dbReference>
<dbReference type="GO" id="GO:0008270">
    <property type="term" value="F:zinc ion binding"/>
    <property type="evidence" value="ECO:0007669"/>
    <property type="project" value="InterPro"/>
</dbReference>
<dbReference type="GO" id="GO:0003677">
    <property type="term" value="F:DNA binding"/>
    <property type="evidence" value="ECO:0007669"/>
    <property type="project" value="InterPro"/>
</dbReference>